<feature type="region of interest" description="Disordered" evidence="1">
    <location>
        <begin position="1"/>
        <end position="22"/>
    </location>
</feature>
<dbReference type="PATRIC" id="fig|864069.3.peg.1011"/>
<evidence type="ECO:0000313" key="3">
    <source>
        <dbReference type="Proteomes" id="UP000003947"/>
    </source>
</evidence>
<reference evidence="2 3" key="1">
    <citation type="submission" date="2012-02" db="EMBL/GenBank/DDBJ databases">
        <title>Improved High-Quality Draft sequence of Microvirga sp. WSM3557.</title>
        <authorList>
            <consortium name="US DOE Joint Genome Institute"/>
            <person name="Lucas S."/>
            <person name="Han J."/>
            <person name="Lapidus A."/>
            <person name="Cheng J.-F."/>
            <person name="Goodwin L."/>
            <person name="Pitluck S."/>
            <person name="Peters L."/>
            <person name="Zhang X."/>
            <person name="Detter J.C."/>
            <person name="Han C."/>
            <person name="Tapia R."/>
            <person name="Land M."/>
            <person name="Hauser L."/>
            <person name="Kyrpides N."/>
            <person name="Ivanova N."/>
            <person name="Pagani I."/>
            <person name="Brau L."/>
            <person name="Yates R."/>
            <person name="O'Hara G."/>
            <person name="Rui T."/>
            <person name="Howieson J."/>
            <person name="Reeve W."/>
            <person name="Woyke T."/>
        </authorList>
    </citation>
    <scope>NUCLEOTIDE SEQUENCE [LARGE SCALE GENOMIC DNA]</scope>
    <source>
        <strain evidence="2 3">WSM3557</strain>
    </source>
</reference>
<accession>I4Z2B6</accession>
<organism evidence="2 3">
    <name type="scientific">Microvirga lotononidis</name>
    <dbReference type="NCBI Taxonomy" id="864069"/>
    <lineage>
        <taxon>Bacteria</taxon>
        <taxon>Pseudomonadati</taxon>
        <taxon>Pseudomonadota</taxon>
        <taxon>Alphaproteobacteria</taxon>
        <taxon>Hyphomicrobiales</taxon>
        <taxon>Methylobacteriaceae</taxon>
        <taxon>Microvirga</taxon>
    </lineage>
</organism>
<gene>
    <name evidence="2" type="ORF">MicloDRAFT_00009080</name>
</gene>
<evidence type="ECO:0000256" key="1">
    <source>
        <dbReference type="SAM" id="MobiDB-lite"/>
    </source>
</evidence>
<dbReference type="STRING" id="864069.MicloDRAFT_00009080"/>
<name>I4Z2B6_9HYPH</name>
<dbReference type="HOGENOM" id="CLU_2667009_0_0_5"/>
<dbReference type="EMBL" id="JH660638">
    <property type="protein sequence ID" value="EIM30358.1"/>
    <property type="molecule type" value="Genomic_DNA"/>
</dbReference>
<keyword evidence="3" id="KW-1185">Reference proteome</keyword>
<evidence type="ECO:0000313" key="2">
    <source>
        <dbReference type="EMBL" id="EIM30358.1"/>
    </source>
</evidence>
<proteinExistence type="predicted"/>
<dbReference type="AlphaFoldDB" id="I4Z2B6"/>
<dbReference type="Proteomes" id="UP000003947">
    <property type="component" value="Unassembled WGS sequence"/>
</dbReference>
<protein>
    <submittedName>
        <fullName evidence="2">Uncharacterized protein</fullName>
    </submittedName>
</protein>
<sequence length="75" mass="8519">MCKRQIRKTPAPPKPCNDNEPRTVSFLAPRRQIAYRTGILAVALERTERVRLDVLTAGVMTIQGYKDPLTVLARR</sequence>